<comment type="caution">
    <text evidence="1">The sequence shown here is derived from an EMBL/GenBank/DDBJ whole genome shotgun (WGS) entry which is preliminary data.</text>
</comment>
<evidence type="ECO:0000313" key="1">
    <source>
        <dbReference type="EMBL" id="KAI4339531.1"/>
    </source>
</evidence>
<accession>A0ACB9NTX8</accession>
<keyword evidence="2" id="KW-1185">Reference proteome</keyword>
<protein>
    <submittedName>
        <fullName evidence="1">Uncharacterized protein</fullName>
    </submittedName>
</protein>
<dbReference type="Proteomes" id="UP001057402">
    <property type="component" value="Chromosome 7"/>
</dbReference>
<name>A0ACB9NTX8_9MYRT</name>
<organism evidence="1 2">
    <name type="scientific">Melastoma candidum</name>
    <dbReference type="NCBI Taxonomy" id="119954"/>
    <lineage>
        <taxon>Eukaryota</taxon>
        <taxon>Viridiplantae</taxon>
        <taxon>Streptophyta</taxon>
        <taxon>Embryophyta</taxon>
        <taxon>Tracheophyta</taxon>
        <taxon>Spermatophyta</taxon>
        <taxon>Magnoliopsida</taxon>
        <taxon>eudicotyledons</taxon>
        <taxon>Gunneridae</taxon>
        <taxon>Pentapetalae</taxon>
        <taxon>rosids</taxon>
        <taxon>malvids</taxon>
        <taxon>Myrtales</taxon>
        <taxon>Melastomataceae</taxon>
        <taxon>Melastomatoideae</taxon>
        <taxon>Melastomateae</taxon>
        <taxon>Melastoma</taxon>
    </lineage>
</organism>
<gene>
    <name evidence="1" type="ORF">MLD38_024467</name>
</gene>
<proteinExistence type="predicted"/>
<dbReference type="EMBL" id="CM042886">
    <property type="protein sequence ID" value="KAI4339531.1"/>
    <property type="molecule type" value="Genomic_DNA"/>
</dbReference>
<evidence type="ECO:0000313" key="2">
    <source>
        <dbReference type="Proteomes" id="UP001057402"/>
    </source>
</evidence>
<sequence>MYTFWDPRNLRVHIDQTCTNHDSNDEKDKSLHGIFSMSQDMTGVLLSLSCMDNRISLYDILRLEKGPVSIFTGCSIQSLYIKSVISPDSSYSLSGSSDDCGCFWQVDQPDADTVVLNCYSGPGEVIVVAWSLTEVGKFATCSDDFTVSTIANKLILQYIKAWKWSVQISYCVEAKSSPATQRHVMAMSPSEGIKLLKMEGSEGSESVLTKVHDHISSEGDSLHPTSSLAEVATPEAQKKVMTLGVPGDNTTPKAHRNSTPNPHCGGICEKTPEATLKSPSSERRDANKGKQVQGLWLCLCTRHRSCN</sequence>
<reference evidence="2" key="1">
    <citation type="journal article" date="2023" name="Front. Plant Sci.">
        <title>Chromosomal-level genome assembly of Melastoma candidum provides insights into trichome evolution.</title>
        <authorList>
            <person name="Zhong Y."/>
            <person name="Wu W."/>
            <person name="Sun C."/>
            <person name="Zou P."/>
            <person name="Liu Y."/>
            <person name="Dai S."/>
            <person name="Zhou R."/>
        </authorList>
    </citation>
    <scope>NUCLEOTIDE SEQUENCE [LARGE SCALE GENOMIC DNA]</scope>
</reference>